<dbReference type="AlphaFoldDB" id="A0A897NH13"/>
<dbReference type="RefSeq" id="WP_229121696.1">
    <property type="nucleotide sequence ID" value="NZ_CP064791.1"/>
</dbReference>
<evidence type="ECO:0000313" key="3">
    <source>
        <dbReference type="Proteomes" id="UP000663292"/>
    </source>
</evidence>
<accession>A0A897NH13</accession>
<dbReference type="EMBL" id="CP064791">
    <property type="protein sequence ID" value="QSG13740.1"/>
    <property type="molecule type" value="Genomic_DNA"/>
</dbReference>
<feature type="region of interest" description="Disordered" evidence="1">
    <location>
        <begin position="166"/>
        <end position="222"/>
    </location>
</feature>
<keyword evidence="3" id="KW-1185">Reference proteome</keyword>
<sequence length="222" mass="25455">MASDRPPVHDALTVLDNKNFYRNEEWWKSVVRYQYEGSDQSELAIYLWHKDDGEWTRKNKYVIKTPDAWATDKAIVNAIFSESLAESDEEFPVSDYYSVGTGETVFKSDGWWKAIVLIDQKGSYETQEVMVYLWQETDDGWRRRQKYTIKDEDSWKEEAGVVESMLDMEASSTDRGSASKETTQGASGSQSKSPGTTTSLPKADEFEQLSREIEDHLSVQGK</sequence>
<proteinExistence type="predicted"/>
<organism evidence="2 3">
    <name type="scientific">Halapricum desulfuricans</name>
    <dbReference type="NCBI Taxonomy" id="2841257"/>
    <lineage>
        <taxon>Archaea</taxon>
        <taxon>Methanobacteriati</taxon>
        <taxon>Methanobacteriota</taxon>
        <taxon>Stenosarchaea group</taxon>
        <taxon>Halobacteria</taxon>
        <taxon>Halobacteriales</taxon>
        <taxon>Haloarculaceae</taxon>
        <taxon>Halapricum</taxon>
    </lineage>
</organism>
<evidence type="ECO:0000256" key="1">
    <source>
        <dbReference type="SAM" id="MobiDB-lite"/>
    </source>
</evidence>
<protein>
    <submittedName>
        <fullName evidence="2">Uncharacterized protein</fullName>
    </submittedName>
</protein>
<dbReference type="GeneID" id="68856826"/>
<feature type="compositionally biased region" description="Polar residues" evidence="1">
    <location>
        <begin position="170"/>
        <end position="200"/>
    </location>
</feature>
<name>A0A897NH13_9EURY</name>
<feature type="compositionally biased region" description="Basic and acidic residues" evidence="1">
    <location>
        <begin position="202"/>
        <end position="222"/>
    </location>
</feature>
<gene>
    <name evidence="2" type="ORF">HSEST_0184</name>
</gene>
<reference evidence="2 3" key="1">
    <citation type="submission" date="2020-11" db="EMBL/GenBank/DDBJ databases">
        <title>Carbohydrate-dependent, anaerobic sulfur respiration: A novel catabolism in halophilic archaea.</title>
        <authorList>
            <person name="Sorokin D.Y."/>
            <person name="Messina E."/>
            <person name="Smedile F."/>
            <person name="La Cono V."/>
            <person name="Hallsworth J.E."/>
            <person name="Yakimov M.M."/>
        </authorList>
    </citation>
    <scope>NUCLEOTIDE SEQUENCE [LARGE SCALE GENOMIC DNA]</scope>
    <source>
        <strain evidence="2 3">HSR-Est</strain>
    </source>
</reference>
<evidence type="ECO:0000313" key="2">
    <source>
        <dbReference type="EMBL" id="QSG13740.1"/>
    </source>
</evidence>
<dbReference type="Proteomes" id="UP000663292">
    <property type="component" value="Chromosome"/>
</dbReference>